<feature type="signal peptide" evidence="2">
    <location>
        <begin position="1"/>
        <end position="24"/>
    </location>
</feature>
<keyword evidence="2" id="KW-0732">Signal</keyword>
<sequence>MIVRHGTLWAIVMVLVLLVSLSSSVKLRKPRKRLTATRIPYQQSRIEPVIIRVMHKYPDGGFHVGCTKGKCRIAHDKHNVDVNKAISEEDGSLSDKEALRYVVHPKEYEHFVLKKNTGHGSRYKRDSAFPGSHTLNAENDVAIAGVTDANRTSANGNTTGLVRVPLYRVDKYRRVNPTHRTKRSLAADYFTRRNDSYYYAQRKAVMDRYYARQREINARYVNRTGGIPRPERNDVSRHRPVMSNASLFEFGYANEYANKDPATRDSGTFRYSFVKLDPVYSNESQRYNGKSAELASRRNVAPEINLDFKSDADVPQSTRSSNNDIERNALDLFVTPTPCTSISLSGTFAPKTRSKNAENCTQTEQRSNEDLDYNSTDSDNSEGRQRWGRCKGEIVYQHNLLLGLTGPSNLNALFEVIIQGPVCITCVETLRYNETRATVTLDSGGRGHDYAKLRLQGYENEGFSYIIKVWGVKKISQVCDNVD</sequence>
<dbReference type="RefSeq" id="XP_011632087.1">
    <property type="nucleotide sequence ID" value="XM_011633785.2"/>
</dbReference>
<dbReference type="OrthoDB" id="8192785at2759"/>
<dbReference type="KEGG" id="pbar:105423856"/>
<gene>
    <name evidence="4" type="primary">LOC105423856</name>
</gene>
<evidence type="ECO:0000256" key="2">
    <source>
        <dbReference type="SAM" id="SignalP"/>
    </source>
</evidence>
<feature type="chain" id="PRO_5026990376" evidence="2">
    <location>
        <begin position="25"/>
        <end position="483"/>
    </location>
</feature>
<evidence type="ECO:0000313" key="4">
    <source>
        <dbReference type="RefSeq" id="XP_011632087.1"/>
    </source>
</evidence>
<protein>
    <submittedName>
        <fullName evidence="4">Uncharacterized protein LOC105423856</fullName>
    </submittedName>
</protein>
<dbReference type="AlphaFoldDB" id="A0A6I9WK19"/>
<dbReference type="Proteomes" id="UP000504615">
    <property type="component" value="Unplaced"/>
</dbReference>
<dbReference type="InterPro" id="IPR031734">
    <property type="entry name" value="MBF2"/>
</dbReference>
<evidence type="ECO:0000313" key="3">
    <source>
        <dbReference type="Proteomes" id="UP000504615"/>
    </source>
</evidence>
<dbReference type="Pfam" id="PF15868">
    <property type="entry name" value="MBF2"/>
    <property type="match status" value="1"/>
</dbReference>
<name>A0A6I9WK19_9HYME</name>
<organism evidence="3 4">
    <name type="scientific">Pogonomyrmex barbatus</name>
    <name type="common">red harvester ant</name>
    <dbReference type="NCBI Taxonomy" id="144034"/>
    <lineage>
        <taxon>Eukaryota</taxon>
        <taxon>Metazoa</taxon>
        <taxon>Ecdysozoa</taxon>
        <taxon>Arthropoda</taxon>
        <taxon>Hexapoda</taxon>
        <taxon>Insecta</taxon>
        <taxon>Pterygota</taxon>
        <taxon>Neoptera</taxon>
        <taxon>Endopterygota</taxon>
        <taxon>Hymenoptera</taxon>
        <taxon>Apocrita</taxon>
        <taxon>Aculeata</taxon>
        <taxon>Formicoidea</taxon>
        <taxon>Formicidae</taxon>
        <taxon>Myrmicinae</taxon>
        <taxon>Pogonomyrmex</taxon>
    </lineage>
</organism>
<reference evidence="4" key="1">
    <citation type="submission" date="2025-08" db="UniProtKB">
        <authorList>
            <consortium name="RefSeq"/>
        </authorList>
    </citation>
    <scope>IDENTIFICATION</scope>
</reference>
<accession>A0A6I9WK19</accession>
<feature type="region of interest" description="Disordered" evidence="1">
    <location>
        <begin position="345"/>
        <end position="385"/>
    </location>
</feature>
<evidence type="ECO:0000256" key="1">
    <source>
        <dbReference type="SAM" id="MobiDB-lite"/>
    </source>
</evidence>
<keyword evidence="3" id="KW-1185">Reference proteome</keyword>
<dbReference type="GeneID" id="105423856"/>
<proteinExistence type="predicted"/>